<accession>A0ABR6GP44</accession>
<gene>
    <name evidence="2" type="ORF">FHS28_001189</name>
</gene>
<dbReference type="EMBL" id="JACHXO010000001">
    <property type="protein sequence ID" value="MBB3193824.1"/>
    <property type="molecule type" value="Genomic_DNA"/>
</dbReference>
<dbReference type="Pfam" id="PF00903">
    <property type="entry name" value="Glyoxalase"/>
    <property type="match status" value="1"/>
</dbReference>
<dbReference type="Gene3D" id="3.10.180.10">
    <property type="entry name" value="2,3-Dihydroxybiphenyl 1,2-Dioxygenase, domain 1"/>
    <property type="match status" value="1"/>
</dbReference>
<evidence type="ECO:0000259" key="1">
    <source>
        <dbReference type="PROSITE" id="PS51819"/>
    </source>
</evidence>
<keyword evidence="3" id="KW-1185">Reference proteome</keyword>
<dbReference type="RefSeq" id="WP_088449666.1">
    <property type="nucleotide sequence ID" value="NZ_JACHXO010000001.1"/>
</dbReference>
<dbReference type="InterPro" id="IPR037523">
    <property type="entry name" value="VOC_core"/>
</dbReference>
<dbReference type="Proteomes" id="UP000574369">
    <property type="component" value="Unassembled WGS sequence"/>
</dbReference>
<evidence type="ECO:0000313" key="2">
    <source>
        <dbReference type="EMBL" id="MBB3193824.1"/>
    </source>
</evidence>
<proteinExistence type="predicted"/>
<comment type="caution">
    <text evidence="2">The sequence shown here is derived from an EMBL/GenBank/DDBJ whole genome shotgun (WGS) entry which is preliminary data.</text>
</comment>
<sequence>MQQRSHTLTFNHLSFPSRDVAATAGFFVRHLEWQATPMGRSCVLKGHGFDVVIDDAADRPVHWPGNFHIGFEVASLDDLQSLFERFKAAEVEFVTGLITHGRGSRFFCRIPGGVLVELNTREDAAEPFRAGFGRA</sequence>
<name>A0ABR6GP44_9BURK</name>
<protein>
    <submittedName>
        <fullName evidence="2">Catechol 2,3-dioxygenase-like lactoylglutathione lyase family enzyme</fullName>
    </submittedName>
</protein>
<dbReference type="InterPro" id="IPR029068">
    <property type="entry name" value="Glyas_Bleomycin-R_OHBP_Dase"/>
</dbReference>
<dbReference type="PROSITE" id="PS51819">
    <property type="entry name" value="VOC"/>
    <property type="match status" value="1"/>
</dbReference>
<dbReference type="SUPFAM" id="SSF54593">
    <property type="entry name" value="Glyoxalase/Bleomycin resistance protein/Dihydroxybiphenyl dioxygenase"/>
    <property type="match status" value="1"/>
</dbReference>
<reference evidence="2 3" key="1">
    <citation type="submission" date="2020-08" db="EMBL/GenBank/DDBJ databases">
        <title>Genomic Encyclopedia of Type Strains, Phase III (KMG-III): the genomes of soil and plant-associated and newly described type strains.</title>
        <authorList>
            <person name="Whitman W."/>
        </authorList>
    </citation>
    <scope>NUCLEOTIDE SEQUENCE [LARGE SCALE GENOMIC DNA]</scope>
    <source>
        <strain evidence="2 3">CECT 7247</strain>
    </source>
</reference>
<organism evidence="2 3">
    <name type="scientific">Roseateles terrae</name>
    <dbReference type="NCBI Taxonomy" id="431060"/>
    <lineage>
        <taxon>Bacteria</taxon>
        <taxon>Pseudomonadati</taxon>
        <taxon>Pseudomonadota</taxon>
        <taxon>Betaproteobacteria</taxon>
        <taxon>Burkholderiales</taxon>
        <taxon>Sphaerotilaceae</taxon>
        <taxon>Roseateles</taxon>
    </lineage>
</organism>
<dbReference type="InterPro" id="IPR004360">
    <property type="entry name" value="Glyas_Fos-R_dOase_dom"/>
</dbReference>
<feature type="domain" description="VOC" evidence="1">
    <location>
        <begin position="9"/>
        <end position="121"/>
    </location>
</feature>
<evidence type="ECO:0000313" key="3">
    <source>
        <dbReference type="Proteomes" id="UP000574369"/>
    </source>
</evidence>
<dbReference type="CDD" id="cd06587">
    <property type="entry name" value="VOC"/>
    <property type="match status" value="1"/>
</dbReference>